<keyword evidence="1" id="KW-0812">Transmembrane</keyword>
<proteinExistence type="predicted"/>
<name>A0A9W6H525_9MICO</name>
<organism evidence="2 3">
    <name type="scientific">Microbacterium barkeri</name>
    <dbReference type="NCBI Taxonomy" id="33917"/>
    <lineage>
        <taxon>Bacteria</taxon>
        <taxon>Bacillati</taxon>
        <taxon>Actinomycetota</taxon>
        <taxon>Actinomycetes</taxon>
        <taxon>Micrococcales</taxon>
        <taxon>Microbacteriaceae</taxon>
        <taxon>Microbacterium</taxon>
    </lineage>
</organism>
<dbReference type="Proteomes" id="UP001142462">
    <property type="component" value="Unassembled WGS sequence"/>
</dbReference>
<reference evidence="2" key="1">
    <citation type="journal article" date="2014" name="Int. J. Syst. Evol. Microbiol.">
        <title>Complete genome sequence of Corynebacterium casei LMG S-19264T (=DSM 44701T), isolated from a smear-ripened cheese.</title>
        <authorList>
            <consortium name="US DOE Joint Genome Institute (JGI-PGF)"/>
            <person name="Walter F."/>
            <person name="Albersmeier A."/>
            <person name="Kalinowski J."/>
            <person name="Ruckert C."/>
        </authorList>
    </citation>
    <scope>NUCLEOTIDE SEQUENCE</scope>
    <source>
        <strain evidence="2">VKM Ac-1020</strain>
    </source>
</reference>
<keyword evidence="3" id="KW-1185">Reference proteome</keyword>
<dbReference type="AlphaFoldDB" id="A0A9W6H525"/>
<gene>
    <name evidence="2" type="ORF">GCM10017576_29070</name>
</gene>
<evidence type="ECO:0000256" key="1">
    <source>
        <dbReference type="SAM" id="Phobius"/>
    </source>
</evidence>
<protein>
    <submittedName>
        <fullName evidence="2">Uncharacterized protein</fullName>
    </submittedName>
</protein>
<evidence type="ECO:0000313" key="2">
    <source>
        <dbReference type="EMBL" id="GLJ62776.1"/>
    </source>
</evidence>
<keyword evidence="1" id="KW-0472">Membrane</keyword>
<keyword evidence="1" id="KW-1133">Transmembrane helix</keyword>
<sequence length="73" mass="7699">MSRAGAGCGLYPGAMAIGGRNLAATWIAGLLIVGIIGAILWVAFPSLHIVGDWVVAAVDFFFDWLRSITPTRP</sequence>
<feature type="transmembrane region" description="Helical" evidence="1">
    <location>
        <begin position="26"/>
        <end position="44"/>
    </location>
</feature>
<dbReference type="EMBL" id="BSEJ01000017">
    <property type="protein sequence ID" value="GLJ62776.1"/>
    <property type="molecule type" value="Genomic_DNA"/>
</dbReference>
<evidence type="ECO:0000313" key="3">
    <source>
        <dbReference type="Proteomes" id="UP001142462"/>
    </source>
</evidence>
<reference evidence="2" key="2">
    <citation type="submission" date="2023-01" db="EMBL/GenBank/DDBJ databases">
        <authorList>
            <person name="Sun Q."/>
            <person name="Evtushenko L."/>
        </authorList>
    </citation>
    <scope>NUCLEOTIDE SEQUENCE</scope>
    <source>
        <strain evidence="2">VKM Ac-1020</strain>
    </source>
</reference>
<accession>A0A9W6H525</accession>
<comment type="caution">
    <text evidence="2">The sequence shown here is derived from an EMBL/GenBank/DDBJ whole genome shotgun (WGS) entry which is preliminary data.</text>
</comment>